<dbReference type="AlphaFoldDB" id="A0A4Z1CJZ3"/>
<evidence type="ECO:0000313" key="1">
    <source>
        <dbReference type="EMBL" id="TGN44162.1"/>
    </source>
</evidence>
<organism evidence="1 2">
    <name type="scientific">Paracoccus liaowanqingii</name>
    <dbReference type="NCBI Taxonomy" id="2560053"/>
    <lineage>
        <taxon>Bacteria</taxon>
        <taxon>Pseudomonadati</taxon>
        <taxon>Pseudomonadota</taxon>
        <taxon>Alphaproteobacteria</taxon>
        <taxon>Rhodobacterales</taxon>
        <taxon>Paracoccaceae</taxon>
        <taxon>Paracoccus</taxon>
    </lineage>
</organism>
<evidence type="ECO:0000313" key="2">
    <source>
        <dbReference type="Proteomes" id="UP000297972"/>
    </source>
</evidence>
<dbReference type="Proteomes" id="UP000297972">
    <property type="component" value="Unassembled WGS sequence"/>
</dbReference>
<reference evidence="1 2" key="1">
    <citation type="submission" date="2019-03" db="EMBL/GenBank/DDBJ databases">
        <authorList>
            <person name="Li J."/>
        </authorList>
    </citation>
    <scope>NUCLEOTIDE SEQUENCE [LARGE SCALE GENOMIC DNA]</scope>
    <source>
        <strain evidence="1 2">3058</strain>
    </source>
</reference>
<name>A0A4Z1CJZ3_9RHOB</name>
<feature type="non-terminal residue" evidence="1">
    <location>
        <position position="392"/>
    </location>
</feature>
<dbReference type="EMBL" id="SRPG01000336">
    <property type="protein sequence ID" value="TGN44162.1"/>
    <property type="molecule type" value="Genomic_DNA"/>
</dbReference>
<comment type="caution">
    <text evidence="1">The sequence shown here is derived from an EMBL/GenBank/DDBJ whole genome shotgun (WGS) entry which is preliminary data.</text>
</comment>
<accession>A0A4Z1CJZ3</accession>
<protein>
    <submittedName>
        <fullName evidence="1">Uncharacterized protein</fullName>
    </submittedName>
</protein>
<sequence length="392" mass="40812">MITALAQHATPQVRADNLTRFGRALLGAPAEAAEVLGALAGISSVGAVEERMSHLLGAALDEARMARENGRQNGTIFIDHLEAHLGGLVEAGGLTFKGSLAVSETWVRAGLTPPESLALREDAINEALESSTDPADLDALLDNLNGPLMQADGGSSALHAMFAAMLPTMPAGARQALVRVAVGRPPEIYAELGCGWLLDTNAEIRSGAVEGLANRLASGRLSAEVLARLTILRSWMADAVLRDRLDGLVRDAMRNGIARAISEPERKLHRIVASLVDGSGAQSMAATVQKGSSRSVAVVLLKQGFGVKDAYVLPCDSATEQRAIMARITDEIEAFDVSAAYMAEAIGLALAEGLEAALAPVPGLVDVVQSCGLAGLRPLPSSVEAILELADP</sequence>
<gene>
    <name evidence="1" type="ORF">E4L95_20285</name>
</gene>
<keyword evidence="2" id="KW-1185">Reference proteome</keyword>
<proteinExistence type="predicted"/>